<dbReference type="InterPro" id="IPR015919">
    <property type="entry name" value="Cadherin-like_sf"/>
</dbReference>
<dbReference type="GO" id="GO:0005509">
    <property type="term" value="F:calcium ion binding"/>
    <property type="evidence" value="ECO:0007669"/>
    <property type="project" value="InterPro"/>
</dbReference>
<dbReference type="Pfam" id="PF20989">
    <property type="entry name" value="Sarcoglycan_2_C"/>
    <property type="match status" value="1"/>
</dbReference>
<dbReference type="PANTHER" id="PTHR10132:SF14">
    <property type="entry name" value="SARCOGLYCAN ALPHA, ISOFORM C"/>
    <property type="match status" value="1"/>
</dbReference>
<feature type="domain" description="Sarcoglycan alpha/epsilon second" evidence="4">
    <location>
        <begin position="139"/>
        <end position="257"/>
    </location>
</feature>
<keyword evidence="2" id="KW-0472">Membrane</keyword>
<feature type="compositionally biased region" description="Polar residues" evidence="1">
    <location>
        <begin position="418"/>
        <end position="431"/>
    </location>
</feature>
<evidence type="ECO:0000259" key="4">
    <source>
        <dbReference type="Pfam" id="PF20989"/>
    </source>
</evidence>
<protein>
    <submittedName>
        <fullName evidence="5">Uncharacterized protein</fullName>
    </submittedName>
</protein>
<evidence type="ECO:0000313" key="6">
    <source>
        <dbReference type="Proteomes" id="UP000887568"/>
    </source>
</evidence>
<dbReference type="InterPro" id="IPR048347">
    <property type="entry name" value="Sarcoglycan_C"/>
</dbReference>
<feature type="domain" description="Sarcoglycan alpha/epsilon N-terminal" evidence="3">
    <location>
        <begin position="36"/>
        <end position="128"/>
    </location>
</feature>
<feature type="compositionally biased region" description="Polar residues" evidence="1">
    <location>
        <begin position="258"/>
        <end position="268"/>
    </location>
</feature>
<dbReference type="OrthoDB" id="10019906at2759"/>
<dbReference type="PROSITE" id="PS51257">
    <property type="entry name" value="PROKAR_LIPOPROTEIN"/>
    <property type="match status" value="1"/>
</dbReference>
<dbReference type="RefSeq" id="XP_038071391.1">
    <property type="nucleotide sequence ID" value="XM_038215463.1"/>
</dbReference>
<accession>A0A914B569</accession>
<feature type="transmembrane region" description="Helical" evidence="2">
    <location>
        <begin position="296"/>
        <end position="317"/>
    </location>
</feature>
<dbReference type="InterPro" id="IPR008908">
    <property type="entry name" value="Sarcoglycan_alpha/epsilon"/>
</dbReference>
<reference evidence="5" key="1">
    <citation type="submission" date="2022-11" db="UniProtKB">
        <authorList>
            <consortium name="EnsemblMetazoa"/>
        </authorList>
    </citation>
    <scope>IDENTIFICATION</scope>
</reference>
<evidence type="ECO:0000256" key="2">
    <source>
        <dbReference type="SAM" id="Phobius"/>
    </source>
</evidence>
<dbReference type="GeneID" id="119740229"/>
<evidence type="ECO:0000259" key="3">
    <source>
        <dbReference type="Pfam" id="PF05510"/>
    </source>
</evidence>
<dbReference type="SUPFAM" id="SSF49313">
    <property type="entry name" value="Cadherin-like"/>
    <property type="match status" value="1"/>
</dbReference>
<dbReference type="OMA" id="FWESFLM"/>
<dbReference type="Pfam" id="PF05510">
    <property type="entry name" value="Sarcoglycan_2"/>
    <property type="match status" value="1"/>
</dbReference>
<keyword evidence="6" id="KW-1185">Reference proteome</keyword>
<sequence>MKIKSRSMWKTTMASISVYAVVFVIASTISLSSCEQAAVGFNFQYVFEKENFFGPFSLGPDQPGPVVYKPSLVGKPGLPEWLSYIQTDPARQAYVYGTPDADNIGDITLEILALNTNTYQSARVKVPISITDQSDAPSYLATFFLSNHNVGDMLSADRQQEFLNRSALVWSTQTPLVIHRLRPASDSVEAGNSTPTDPQGREGVYVSVGSTTPFSTELLRVHSEASSDCINGAYVPFKLADAFKPTFEVDWCRLELTQTDQSPETDPSSDPKPVPLGGEYMPPALTTEPPNHLVEFLLIVVPPLAVALIFVIVLGFLMCSCRGSSKHIARTPEIQLTHHQGIRQASRQLRALSNRRDGGPSSSPTTPIIPHGANPAVSSVQSSPRHHIHDPDALPMTSTPLFSRTSPPPYRVPPQHPSTPTTPGHQETSFNDPFDSRRLSEPGNPRGRPLASPIRSPPPFMSGSSSRGYPAGASAS</sequence>
<dbReference type="AlphaFoldDB" id="A0A914B569"/>
<keyword evidence="2" id="KW-0812">Transmembrane</keyword>
<feature type="region of interest" description="Disordered" evidence="1">
    <location>
        <begin position="353"/>
        <end position="476"/>
    </location>
</feature>
<dbReference type="EnsemblMetazoa" id="XM_038215463.1">
    <property type="protein sequence ID" value="XP_038071391.1"/>
    <property type="gene ID" value="LOC119740229"/>
</dbReference>
<evidence type="ECO:0000256" key="1">
    <source>
        <dbReference type="SAM" id="MobiDB-lite"/>
    </source>
</evidence>
<dbReference type="InterPro" id="IPR048346">
    <property type="entry name" value="Sarcoglycan_N"/>
</dbReference>
<feature type="compositionally biased region" description="Polar residues" evidence="1">
    <location>
        <begin position="396"/>
        <end position="405"/>
    </location>
</feature>
<evidence type="ECO:0000313" key="5">
    <source>
        <dbReference type="EnsemblMetazoa" id="XP_038071391.1"/>
    </source>
</evidence>
<dbReference type="Proteomes" id="UP000887568">
    <property type="component" value="Unplaced"/>
</dbReference>
<feature type="compositionally biased region" description="Pro residues" evidence="1">
    <location>
        <begin position="406"/>
        <end position="417"/>
    </location>
</feature>
<feature type="region of interest" description="Disordered" evidence="1">
    <location>
        <begin position="258"/>
        <end position="284"/>
    </location>
</feature>
<organism evidence="5 6">
    <name type="scientific">Patiria miniata</name>
    <name type="common">Bat star</name>
    <name type="synonym">Asterina miniata</name>
    <dbReference type="NCBI Taxonomy" id="46514"/>
    <lineage>
        <taxon>Eukaryota</taxon>
        <taxon>Metazoa</taxon>
        <taxon>Echinodermata</taxon>
        <taxon>Eleutherozoa</taxon>
        <taxon>Asterozoa</taxon>
        <taxon>Asteroidea</taxon>
        <taxon>Valvatacea</taxon>
        <taxon>Valvatida</taxon>
        <taxon>Asterinidae</taxon>
        <taxon>Patiria</taxon>
    </lineage>
</organism>
<keyword evidence="2" id="KW-1133">Transmembrane helix</keyword>
<dbReference type="PANTHER" id="PTHR10132">
    <property type="entry name" value="ALPHA-/EPSILON-SARCOGLYCAN FAMILY MEMBER"/>
    <property type="match status" value="1"/>
</dbReference>
<feature type="compositionally biased region" description="Low complexity" evidence="1">
    <location>
        <begin position="360"/>
        <end position="370"/>
    </location>
</feature>
<dbReference type="GO" id="GO:0016012">
    <property type="term" value="C:sarcoglycan complex"/>
    <property type="evidence" value="ECO:0007669"/>
    <property type="project" value="InterPro"/>
</dbReference>
<proteinExistence type="predicted"/>
<name>A0A914B569_PATMI</name>